<dbReference type="RefSeq" id="WP_088604048.1">
    <property type="nucleotide sequence ID" value="NZ_NJIH01000008.1"/>
</dbReference>
<sequence length="365" mass="38699">MEFWQSIVSLPWRFPQPSNRPITATSSLARHGMRRRPRRPLGMMVAAVASVACLAAACASAAPAESAADYPSRPIRLISPFAPGGGTDTVARLLAQHLTRILGQSIVVENKPGAEGAIGTAYVARAVPDGYTLLLGNFGTFAVLPFLQKVPYDPIKDFVGVSQTTASSTILVASKKLPVKSVKELIELAHKEPGKLNYAASSSSPMIVMELFKQMTHTNMVWIPYKGTGPSLKAMLSGEVDVMFGGALNTIPVVQQGRLKALGMAGGHRVPVLPDVPTVAEAGVPGFEAETWNGVMAPAGTPDAIVSKLSKAIAQAMNEPDVRKAVLADGAEPRTSTPEKFAAFIRAECSRWSKVVEAAHLNPNK</sequence>
<proteinExistence type="inferred from homology"/>
<dbReference type="Proteomes" id="UP000214603">
    <property type="component" value="Unassembled WGS sequence"/>
</dbReference>
<dbReference type="Gene3D" id="3.40.190.150">
    <property type="entry name" value="Bordetella uptake gene, domain 1"/>
    <property type="match status" value="1"/>
</dbReference>
<dbReference type="CDD" id="cd07012">
    <property type="entry name" value="PBP2_Bug_TTT"/>
    <property type="match status" value="1"/>
</dbReference>
<organism evidence="2 3">
    <name type="scientific">Candidimonas nitroreducens</name>
    <dbReference type="NCBI Taxonomy" id="683354"/>
    <lineage>
        <taxon>Bacteria</taxon>
        <taxon>Pseudomonadati</taxon>
        <taxon>Pseudomonadota</taxon>
        <taxon>Betaproteobacteria</taxon>
        <taxon>Burkholderiales</taxon>
        <taxon>Alcaligenaceae</taxon>
        <taxon>Candidimonas</taxon>
    </lineage>
</organism>
<protein>
    <recommendedName>
        <fullName evidence="4">Tripartite tricarboxylate transporter substrate binding protein</fullName>
    </recommendedName>
</protein>
<evidence type="ECO:0000256" key="1">
    <source>
        <dbReference type="ARBA" id="ARBA00006987"/>
    </source>
</evidence>
<name>A0A225M9Z9_9BURK</name>
<dbReference type="PANTHER" id="PTHR42928:SF5">
    <property type="entry name" value="BLR1237 PROTEIN"/>
    <property type="match status" value="1"/>
</dbReference>
<dbReference type="AlphaFoldDB" id="A0A225M9Z9"/>
<comment type="caution">
    <text evidence="2">The sequence shown here is derived from an EMBL/GenBank/DDBJ whole genome shotgun (WGS) entry which is preliminary data.</text>
</comment>
<dbReference type="PIRSF" id="PIRSF017082">
    <property type="entry name" value="YflP"/>
    <property type="match status" value="1"/>
</dbReference>
<dbReference type="SUPFAM" id="SSF53850">
    <property type="entry name" value="Periplasmic binding protein-like II"/>
    <property type="match status" value="1"/>
</dbReference>
<dbReference type="Pfam" id="PF03401">
    <property type="entry name" value="TctC"/>
    <property type="match status" value="1"/>
</dbReference>
<dbReference type="InterPro" id="IPR042100">
    <property type="entry name" value="Bug_dom1"/>
</dbReference>
<dbReference type="OrthoDB" id="8153547at2"/>
<dbReference type="PANTHER" id="PTHR42928">
    <property type="entry name" value="TRICARBOXYLATE-BINDING PROTEIN"/>
    <property type="match status" value="1"/>
</dbReference>
<evidence type="ECO:0000313" key="2">
    <source>
        <dbReference type="EMBL" id="OWT58137.1"/>
    </source>
</evidence>
<keyword evidence="3" id="KW-1185">Reference proteome</keyword>
<gene>
    <name evidence="2" type="ORF">CEY11_14050</name>
</gene>
<evidence type="ECO:0008006" key="4">
    <source>
        <dbReference type="Google" id="ProtNLM"/>
    </source>
</evidence>
<dbReference type="EMBL" id="NJIH01000008">
    <property type="protein sequence ID" value="OWT58137.1"/>
    <property type="molecule type" value="Genomic_DNA"/>
</dbReference>
<reference evidence="3" key="1">
    <citation type="submission" date="2017-06" db="EMBL/GenBank/DDBJ databases">
        <title>Herbaspirillum phytohormonus sp. nov., isolated from the root nodule of Robinia pseudoacacia in lead-zinc mine.</title>
        <authorList>
            <person name="Fan M."/>
            <person name="Lin Y."/>
        </authorList>
    </citation>
    <scope>NUCLEOTIDE SEQUENCE [LARGE SCALE GENOMIC DNA]</scope>
    <source>
        <strain evidence="3">SC-089</strain>
    </source>
</reference>
<comment type="similarity">
    <text evidence="1">Belongs to the UPF0065 (bug) family.</text>
</comment>
<evidence type="ECO:0000313" key="3">
    <source>
        <dbReference type="Proteomes" id="UP000214603"/>
    </source>
</evidence>
<accession>A0A225M9Z9</accession>
<dbReference type="InterPro" id="IPR005064">
    <property type="entry name" value="BUG"/>
</dbReference>
<dbReference type="Gene3D" id="3.40.190.10">
    <property type="entry name" value="Periplasmic binding protein-like II"/>
    <property type="match status" value="1"/>
</dbReference>